<accession>A0ABP9Q9C9</accession>
<protein>
    <submittedName>
        <fullName evidence="1">Uncharacterized protein</fullName>
    </submittedName>
</protein>
<reference evidence="2" key="1">
    <citation type="journal article" date="2019" name="Int. J. Syst. Evol. Microbiol.">
        <title>The Global Catalogue of Microorganisms (GCM) 10K type strain sequencing project: providing services to taxonomists for standard genome sequencing and annotation.</title>
        <authorList>
            <consortium name="The Broad Institute Genomics Platform"/>
            <consortium name="The Broad Institute Genome Sequencing Center for Infectious Disease"/>
            <person name="Wu L."/>
            <person name="Ma J."/>
        </authorList>
    </citation>
    <scope>NUCLEOTIDE SEQUENCE [LARGE SCALE GENOMIC DNA]</scope>
    <source>
        <strain evidence="2">JCM 18303</strain>
    </source>
</reference>
<dbReference type="EMBL" id="BAABJP010000015">
    <property type="protein sequence ID" value="GAA5158829.1"/>
    <property type="molecule type" value="Genomic_DNA"/>
</dbReference>
<keyword evidence="2" id="KW-1185">Reference proteome</keyword>
<dbReference type="Proteomes" id="UP001428817">
    <property type="component" value="Unassembled WGS sequence"/>
</dbReference>
<evidence type="ECO:0000313" key="2">
    <source>
        <dbReference type="Proteomes" id="UP001428817"/>
    </source>
</evidence>
<evidence type="ECO:0000313" key="1">
    <source>
        <dbReference type="EMBL" id="GAA5158829.1"/>
    </source>
</evidence>
<organism evidence="1 2">
    <name type="scientific">Pseudonocardia eucalypti</name>
    <dbReference type="NCBI Taxonomy" id="648755"/>
    <lineage>
        <taxon>Bacteria</taxon>
        <taxon>Bacillati</taxon>
        <taxon>Actinomycetota</taxon>
        <taxon>Actinomycetes</taxon>
        <taxon>Pseudonocardiales</taxon>
        <taxon>Pseudonocardiaceae</taxon>
        <taxon>Pseudonocardia</taxon>
    </lineage>
</organism>
<proteinExistence type="predicted"/>
<name>A0ABP9Q9C9_9PSEU</name>
<sequence>MNLKKLVGFLVVIFVLFWIISQPGNASGTVNNLLANLRDAGESLVTFIGGVF</sequence>
<dbReference type="RefSeq" id="WP_185059023.1">
    <property type="nucleotide sequence ID" value="NZ_BAABJP010000015.1"/>
</dbReference>
<gene>
    <name evidence="1" type="ORF">GCM10023321_39110</name>
</gene>
<comment type="caution">
    <text evidence="1">The sequence shown here is derived from an EMBL/GenBank/DDBJ whole genome shotgun (WGS) entry which is preliminary data.</text>
</comment>